<evidence type="ECO:0000313" key="4">
    <source>
        <dbReference type="Proteomes" id="UP000324678"/>
    </source>
</evidence>
<dbReference type="Proteomes" id="UP000324678">
    <property type="component" value="Chromosome"/>
</dbReference>
<dbReference type="AlphaFoldDB" id="A0A5C1YH76"/>
<keyword evidence="4" id="KW-1185">Reference proteome</keyword>
<dbReference type="PROSITE" id="PS01047">
    <property type="entry name" value="HMA_1"/>
    <property type="match status" value="1"/>
</dbReference>
<name>A0A5C1YH76_9MICO</name>
<dbReference type="Gene3D" id="3.30.70.100">
    <property type="match status" value="1"/>
</dbReference>
<dbReference type="Pfam" id="PF00403">
    <property type="entry name" value="HMA"/>
    <property type="match status" value="1"/>
</dbReference>
<gene>
    <name evidence="3" type="ORF">FLP10_08470</name>
</gene>
<feature type="domain" description="HMA" evidence="2">
    <location>
        <begin position="41"/>
        <end position="109"/>
    </location>
</feature>
<organism evidence="3 4">
    <name type="scientific">Agromyces intestinalis</name>
    <dbReference type="NCBI Taxonomy" id="2592652"/>
    <lineage>
        <taxon>Bacteria</taxon>
        <taxon>Bacillati</taxon>
        <taxon>Actinomycetota</taxon>
        <taxon>Actinomycetes</taxon>
        <taxon>Micrococcales</taxon>
        <taxon>Microbacteriaceae</taxon>
        <taxon>Agromyces</taxon>
    </lineage>
</organism>
<protein>
    <submittedName>
        <fullName evidence="3">Heavy-metal-associated domain-containing protein</fullName>
    </submittedName>
</protein>
<dbReference type="CDD" id="cd00371">
    <property type="entry name" value="HMA"/>
    <property type="match status" value="1"/>
</dbReference>
<dbReference type="OrthoDB" id="9813965at2"/>
<dbReference type="PROSITE" id="PS50846">
    <property type="entry name" value="HMA_2"/>
    <property type="match status" value="1"/>
</dbReference>
<evidence type="ECO:0000313" key="3">
    <source>
        <dbReference type="EMBL" id="QEO14449.1"/>
    </source>
</evidence>
<accession>A0A5C1YH76</accession>
<keyword evidence="1" id="KW-0479">Metal-binding</keyword>
<dbReference type="KEGG" id="ail:FLP10_08470"/>
<sequence>MHDLGLIAKQTSDDGCACCAPATGTTSAAVASATDAATDAPVAEFGVAGMTCSHCVGAVTGELTALEGVTDVSIELVAGGVSRVRVSAERALTADEIAAAVDEAGYDVAELPA</sequence>
<dbReference type="InterPro" id="IPR006121">
    <property type="entry name" value="HMA_dom"/>
</dbReference>
<dbReference type="EMBL" id="CP043505">
    <property type="protein sequence ID" value="QEO14449.1"/>
    <property type="molecule type" value="Genomic_DNA"/>
</dbReference>
<dbReference type="InterPro" id="IPR017969">
    <property type="entry name" value="Heavy-metal-associated_CS"/>
</dbReference>
<proteinExistence type="predicted"/>
<dbReference type="InterPro" id="IPR036163">
    <property type="entry name" value="HMA_dom_sf"/>
</dbReference>
<dbReference type="SUPFAM" id="SSF55008">
    <property type="entry name" value="HMA, heavy metal-associated domain"/>
    <property type="match status" value="1"/>
</dbReference>
<evidence type="ECO:0000256" key="1">
    <source>
        <dbReference type="ARBA" id="ARBA00022723"/>
    </source>
</evidence>
<evidence type="ECO:0000259" key="2">
    <source>
        <dbReference type="PROSITE" id="PS50846"/>
    </source>
</evidence>
<reference evidence="3 4" key="1">
    <citation type="submission" date="2019-09" db="EMBL/GenBank/DDBJ databases">
        <title>Genome sequencing of strain KACC 19306.</title>
        <authorList>
            <person name="Heo J."/>
            <person name="Kim S.-J."/>
            <person name="Kim J.-S."/>
            <person name="Hong S.-B."/>
            <person name="Kwon S.-W."/>
        </authorList>
    </citation>
    <scope>NUCLEOTIDE SEQUENCE [LARGE SCALE GENOMIC DNA]</scope>
    <source>
        <strain evidence="3 4">KACC 19306</strain>
    </source>
</reference>
<dbReference type="GO" id="GO:0046872">
    <property type="term" value="F:metal ion binding"/>
    <property type="evidence" value="ECO:0007669"/>
    <property type="project" value="UniProtKB-KW"/>
</dbReference>
<dbReference type="RefSeq" id="WP_149160470.1">
    <property type="nucleotide sequence ID" value="NZ_CP043505.1"/>
</dbReference>